<name>A0A8H5B5V1_9AGAR</name>
<protein>
    <recommendedName>
        <fullName evidence="2">DUF6699 domain-containing protein</fullName>
    </recommendedName>
</protein>
<evidence type="ECO:0000256" key="1">
    <source>
        <dbReference type="SAM" id="MobiDB-lite"/>
    </source>
</evidence>
<feature type="compositionally biased region" description="Basic and acidic residues" evidence="1">
    <location>
        <begin position="8"/>
        <end position="22"/>
    </location>
</feature>
<evidence type="ECO:0000259" key="2">
    <source>
        <dbReference type="Pfam" id="PF20415"/>
    </source>
</evidence>
<accession>A0A8H5B5V1</accession>
<feature type="region of interest" description="Disordered" evidence="1">
    <location>
        <begin position="1"/>
        <end position="38"/>
    </location>
</feature>
<keyword evidence="4" id="KW-1185">Reference proteome</keyword>
<organism evidence="3 4">
    <name type="scientific">Psilocybe cf. subviscida</name>
    <dbReference type="NCBI Taxonomy" id="2480587"/>
    <lineage>
        <taxon>Eukaryota</taxon>
        <taxon>Fungi</taxon>
        <taxon>Dikarya</taxon>
        <taxon>Basidiomycota</taxon>
        <taxon>Agaricomycotina</taxon>
        <taxon>Agaricomycetes</taxon>
        <taxon>Agaricomycetidae</taxon>
        <taxon>Agaricales</taxon>
        <taxon>Agaricineae</taxon>
        <taxon>Strophariaceae</taxon>
        <taxon>Psilocybe</taxon>
    </lineage>
</organism>
<reference evidence="3 4" key="1">
    <citation type="journal article" date="2020" name="ISME J.">
        <title>Uncovering the hidden diversity of litter-decomposition mechanisms in mushroom-forming fungi.</title>
        <authorList>
            <person name="Floudas D."/>
            <person name="Bentzer J."/>
            <person name="Ahren D."/>
            <person name="Johansson T."/>
            <person name="Persson P."/>
            <person name="Tunlid A."/>
        </authorList>
    </citation>
    <scope>NUCLEOTIDE SEQUENCE [LARGE SCALE GENOMIC DNA]</scope>
    <source>
        <strain evidence="3 4">CBS 101986</strain>
    </source>
</reference>
<comment type="caution">
    <text evidence="3">The sequence shown here is derived from an EMBL/GenBank/DDBJ whole genome shotgun (WGS) entry which is preliminary data.</text>
</comment>
<dbReference type="AlphaFoldDB" id="A0A8H5B5V1"/>
<dbReference type="Pfam" id="PF20415">
    <property type="entry name" value="DUF6699"/>
    <property type="match status" value="1"/>
</dbReference>
<dbReference type="InterPro" id="IPR046522">
    <property type="entry name" value="DUF6699"/>
</dbReference>
<feature type="domain" description="DUF6699" evidence="2">
    <location>
        <begin position="104"/>
        <end position="191"/>
    </location>
</feature>
<dbReference type="Proteomes" id="UP000567179">
    <property type="component" value="Unassembled WGS sequence"/>
</dbReference>
<evidence type="ECO:0000313" key="4">
    <source>
        <dbReference type="Proteomes" id="UP000567179"/>
    </source>
</evidence>
<sequence>MPGLLNDYDSHRRANPAAERRPRAPSIQSQQRAAPHLTPMPTAYGLNEPQWSGYRGDPPPLVFSRSPYARIPLPSMHTKAVLNPVLLPPNLELPALKPGHNVSIKWDITKHQSSAKLVPQPHQSSPYCAFMRMPALSPADTPSLTIRLRPYGRPIVLMAHYRAPGAVVPITVGDVLRAIYEGARRATSERTMQSVNLDPGLLWSAIAGVGFQPADDALGDPSMGAKDALCMNVAHDLNFHVHWFGLVPSKTEADVWVLQTVETQPIKHNTDVR</sequence>
<gene>
    <name evidence="3" type="ORF">D9619_006886</name>
</gene>
<evidence type="ECO:0000313" key="3">
    <source>
        <dbReference type="EMBL" id="KAF5316816.1"/>
    </source>
</evidence>
<dbReference type="OrthoDB" id="3172906at2759"/>
<dbReference type="EMBL" id="JAACJJ010000042">
    <property type="protein sequence ID" value="KAF5316816.1"/>
    <property type="molecule type" value="Genomic_DNA"/>
</dbReference>
<proteinExistence type="predicted"/>